<comment type="caution">
    <text evidence="1">The sequence shown here is derived from an EMBL/GenBank/DDBJ whole genome shotgun (WGS) entry which is preliminary data.</text>
</comment>
<proteinExistence type="predicted"/>
<gene>
    <name evidence="1" type="ORF">CHH48_07195</name>
</gene>
<evidence type="ECO:0000313" key="2">
    <source>
        <dbReference type="Proteomes" id="UP000216852"/>
    </source>
</evidence>
<reference evidence="1 2" key="1">
    <citation type="submission" date="2017-07" db="EMBL/GenBank/DDBJ databases">
        <title>Isolation and whole genome analysis of endospore-forming bacteria from heroin.</title>
        <authorList>
            <person name="Kalinowski J."/>
            <person name="Ahrens B."/>
            <person name="Al-Dilaimi A."/>
            <person name="Winkler A."/>
            <person name="Wibberg D."/>
            <person name="Schleenbecker U."/>
            <person name="Ruckert C."/>
            <person name="Wolfel R."/>
            <person name="Grass G."/>
        </authorList>
    </citation>
    <scope>NUCLEOTIDE SEQUENCE [LARGE SCALE GENOMIC DNA]</scope>
    <source>
        <strain evidence="1 2">7517-1</strain>
    </source>
</reference>
<evidence type="ECO:0008006" key="3">
    <source>
        <dbReference type="Google" id="ProtNLM"/>
    </source>
</evidence>
<accession>A0ABX4H0B0</accession>
<dbReference type="EMBL" id="NPBJ01000013">
    <property type="protein sequence ID" value="PAE00545.1"/>
    <property type="molecule type" value="Genomic_DNA"/>
</dbReference>
<sequence>MRSLYEIADAKNVTVGDLTGTRRRYTRVNLPEQLARLVGLGPDDVIELEHFDEGMAVTELPYWSAFYDIKAKEQKQKK</sequence>
<organism evidence="1 2">
    <name type="scientific">Terribacillus saccharophilus</name>
    <dbReference type="NCBI Taxonomy" id="361277"/>
    <lineage>
        <taxon>Bacteria</taxon>
        <taxon>Bacillati</taxon>
        <taxon>Bacillota</taxon>
        <taxon>Bacilli</taxon>
        <taxon>Bacillales</taxon>
        <taxon>Bacillaceae</taxon>
        <taxon>Terribacillus</taxon>
    </lineage>
</organism>
<evidence type="ECO:0000313" key="1">
    <source>
        <dbReference type="EMBL" id="PAE00545.1"/>
    </source>
</evidence>
<protein>
    <recommendedName>
        <fullName evidence="3">SpoVT-AbrB domain-containing protein</fullName>
    </recommendedName>
</protein>
<name>A0ABX4H0B0_9BACI</name>
<keyword evidence="2" id="KW-1185">Reference proteome</keyword>
<dbReference type="Proteomes" id="UP000216852">
    <property type="component" value="Unassembled WGS sequence"/>
</dbReference>